<proteinExistence type="predicted"/>
<organism evidence="2">
    <name type="scientific">Brachypodium distachyon</name>
    <name type="common">Purple false brome</name>
    <name type="synonym">Trachynia distachya</name>
    <dbReference type="NCBI Taxonomy" id="15368"/>
    <lineage>
        <taxon>Eukaryota</taxon>
        <taxon>Viridiplantae</taxon>
        <taxon>Streptophyta</taxon>
        <taxon>Embryophyta</taxon>
        <taxon>Tracheophyta</taxon>
        <taxon>Spermatophyta</taxon>
        <taxon>Magnoliopsida</taxon>
        <taxon>Liliopsida</taxon>
        <taxon>Poales</taxon>
        <taxon>Poaceae</taxon>
        <taxon>BOP clade</taxon>
        <taxon>Pooideae</taxon>
        <taxon>Stipodae</taxon>
        <taxon>Brachypodieae</taxon>
        <taxon>Brachypodium</taxon>
    </lineage>
</organism>
<reference evidence="3" key="3">
    <citation type="submission" date="2018-08" db="UniProtKB">
        <authorList>
            <consortium name="EnsemblPlants"/>
        </authorList>
    </citation>
    <scope>IDENTIFICATION</scope>
    <source>
        <strain evidence="3">cv. Bd21</strain>
    </source>
</reference>
<dbReference type="ExpressionAtlas" id="A0A2K2DBI9">
    <property type="expression patterns" value="baseline"/>
</dbReference>
<keyword evidence="4" id="KW-1185">Reference proteome</keyword>
<dbReference type="EMBL" id="CM000881">
    <property type="protein sequence ID" value="PNT71647.1"/>
    <property type="molecule type" value="Genomic_DNA"/>
</dbReference>
<dbReference type="STRING" id="15368.A0A2K2DBI9"/>
<evidence type="ECO:0000313" key="3">
    <source>
        <dbReference type="EnsemblPlants" id="PNT71647"/>
    </source>
</evidence>
<reference evidence="2" key="2">
    <citation type="submission" date="2017-06" db="EMBL/GenBank/DDBJ databases">
        <title>WGS assembly of Brachypodium distachyon.</title>
        <authorList>
            <consortium name="The International Brachypodium Initiative"/>
            <person name="Lucas S."/>
            <person name="Harmon-Smith M."/>
            <person name="Lail K."/>
            <person name="Tice H."/>
            <person name="Grimwood J."/>
            <person name="Bruce D."/>
            <person name="Barry K."/>
            <person name="Shu S."/>
            <person name="Lindquist E."/>
            <person name="Wang M."/>
            <person name="Pitluck S."/>
            <person name="Vogel J.P."/>
            <person name="Garvin D.F."/>
            <person name="Mockler T.C."/>
            <person name="Schmutz J."/>
            <person name="Rokhsar D."/>
            <person name="Bevan M.W."/>
        </authorList>
    </citation>
    <scope>NUCLEOTIDE SEQUENCE</scope>
    <source>
        <strain evidence="2">Bd21</strain>
    </source>
</reference>
<dbReference type="EnsemblPlants" id="PNT71647">
    <property type="protein sequence ID" value="PNT71647"/>
    <property type="gene ID" value="BRADI_2g33191v3"/>
</dbReference>
<dbReference type="Gramene" id="PNT71647">
    <property type="protein sequence ID" value="PNT71647"/>
    <property type="gene ID" value="BRADI_2g33191v3"/>
</dbReference>
<feature type="compositionally biased region" description="Low complexity" evidence="1">
    <location>
        <begin position="60"/>
        <end position="82"/>
    </location>
</feature>
<evidence type="ECO:0000256" key="1">
    <source>
        <dbReference type="SAM" id="MobiDB-lite"/>
    </source>
</evidence>
<dbReference type="PANTHER" id="PTHR33673">
    <property type="entry name" value="SUPPRESSOR SRP40-LIKE PROTEIN"/>
    <property type="match status" value="1"/>
</dbReference>
<dbReference type="OrthoDB" id="676141at2759"/>
<reference evidence="2 3" key="1">
    <citation type="journal article" date="2010" name="Nature">
        <title>Genome sequencing and analysis of the model grass Brachypodium distachyon.</title>
        <authorList>
            <consortium name="International Brachypodium Initiative"/>
        </authorList>
    </citation>
    <scope>NUCLEOTIDE SEQUENCE [LARGE SCALE GENOMIC DNA]</scope>
    <source>
        <strain evidence="2">Bd21</strain>
        <strain evidence="3">cv. Bd21</strain>
    </source>
</reference>
<sequence length="265" mass="27656">MAAADQDSSSAVPPSMRRQMSDSGGHKLSESNSFSTAPAASPSTASSSGQAGELDDRRSSSSSTSSYGSFYQIDSSSTSSSSFHDFGDPSTEAPPVQAMTAQPAGYDPKRLPSSMFRTQWSATSNESLFSIQLDRLPSGAAEAGAVYGDLYYDTAGVFHRLSSAGRDPAWKLSAAAEAEAPPGVPSGGLCVKDDCARCGSMTRKPVRFANAAGSAKHVPTLPAAMEEEPEEPAPAAEGWSLFGGWCCPSMRWPSCACWGCDTCRC</sequence>
<feature type="region of interest" description="Disordered" evidence="1">
    <location>
        <begin position="1"/>
        <end position="96"/>
    </location>
</feature>
<feature type="compositionally biased region" description="Low complexity" evidence="1">
    <location>
        <begin position="31"/>
        <end position="48"/>
    </location>
</feature>
<evidence type="ECO:0000313" key="4">
    <source>
        <dbReference type="Proteomes" id="UP000008810"/>
    </source>
</evidence>
<dbReference type="Proteomes" id="UP000008810">
    <property type="component" value="Chromosome 2"/>
</dbReference>
<dbReference type="PANTHER" id="PTHR33673:SF40">
    <property type="entry name" value="OS05G0196700 PROTEIN"/>
    <property type="match status" value="1"/>
</dbReference>
<gene>
    <name evidence="3" type="primary">LOC100842124</name>
    <name evidence="2" type="ORF">BRADI_2g33191v3</name>
</gene>
<name>A0A2K2DBI9_BRADI</name>
<accession>A0A2K2DBI9</accession>
<dbReference type="RefSeq" id="XP_003566452.1">
    <property type="nucleotide sequence ID" value="XM_003566404.4"/>
</dbReference>
<evidence type="ECO:0000313" key="2">
    <source>
        <dbReference type="EMBL" id="PNT71647.1"/>
    </source>
</evidence>
<dbReference type="KEGG" id="bdi:100842124"/>
<protein>
    <submittedName>
        <fullName evidence="2 3">Uncharacterized protein</fullName>
    </submittedName>
</protein>
<dbReference type="GeneID" id="100842124"/>
<dbReference type="AlphaFoldDB" id="A0A2K2DBI9"/>
<feature type="compositionally biased region" description="Polar residues" evidence="1">
    <location>
        <begin position="1"/>
        <end position="12"/>
    </location>
</feature>